<gene>
    <name evidence="2" type="ORF">PTTT1_LOCUS18361</name>
</gene>
<organism evidence="2">
    <name type="scientific">Phaeodactylum tricornutum</name>
    <name type="common">Diatom</name>
    <dbReference type="NCBI Taxonomy" id="2850"/>
    <lineage>
        <taxon>Eukaryota</taxon>
        <taxon>Sar</taxon>
        <taxon>Stramenopiles</taxon>
        <taxon>Ochrophyta</taxon>
        <taxon>Bacillariophyta</taxon>
        <taxon>Bacillariophyceae</taxon>
        <taxon>Bacillariophycidae</taxon>
        <taxon>Naviculales</taxon>
        <taxon>Phaeodactylaceae</taxon>
        <taxon>Phaeodactylum</taxon>
    </lineage>
</organism>
<reference evidence="2" key="1">
    <citation type="submission" date="2022-02" db="EMBL/GenBank/DDBJ databases">
        <authorList>
            <person name="Giguere J D."/>
        </authorList>
    </citation>
    <scope>NUCLEOTIDE SEQUENCE</scope>
    <source>
        <strain evidence="2">CCAP 1055/1</strain>
    </source>
</reference>
<evidence type="ECO:0000313" key="2">
    <source>
        <dbReference type="EMBL" id="CAG9282041.1"/>
    </source>
</evidence>
<proteinExistence type="predicted"/>
<accession>A0A8J9SUA9</accession>
<dbReference type="AlphaFoldDB" id="A0A8J9SUA9"/>
<feature type="region of interest" description="Disordered" evidence="1">
    <location>
        <begin position="51"/>
        <end position="148"/>
    </location>
</feature>
<evidence type="ECO:0000256" key="1">
    <source>
        <dbReference type="SAM" id="MobiDB-lite"/>
    </source>
</evidence>
<protein>
    <submittedName>
        <fullName evidence="2">Uncharacterized protein</fullName>
    </submittedName>
</protein>
<name>A0A8J9SUA9_PHATR</name>
<sequence>MSEDRKPAANRDPVTQRTSFYASFLQSGEGDFSQSAAIASATIKAKGFEKTLQGGGLPAQGHVNKNQEISGIIGDDQLSENVAIPTSPTTQMRDKDPSTGLSVDDSAGTGVDSDAQSSFRLPTSPLRRSTASSNGSLARRKSSLQQRPSWYHDAINSGFSAEQLEDALGSPLAAAAAAANEDSGDGFADEEVLEQYRIMALHEAHQRVLQNLGFDPLKRPSEPKVTPRADLKPIVSFPKLKKPNLDLTVNHGIFQPSLPTKPFPENFERFILQSCHREPEFQVGTATSAQPTAGQMGVRCLGCGKNLVVSQLATLVSCPECSTVSSATSTRR</sequence>
<dbReference type="EMBL" id="OU594957">
    <property type="protein sequence ID" value="CAG9282041.1"/>
    <property type="molecule type" value="Genomic_DNA"/>
</dbReference>
<dbReference type="Proteomes" id="UP000836788">
    <property type="component" value="Chromosome 16"/>
</dbReference>
<feature type="compositionally biased region" description="Polar residues" evidence="1">
    <location>
        <begin position="114"/>
        <end position="136"/>
    </location>
</feature>